<dbReference type="AlphaFoldDB" id="A0A1K1WZF4"/>
<reference evidence="6 7" key="1">
    <citation type="submission" date="2016-11" db="EMBL/GenBank/DDBJ databases">
        <authorList>
            <person name="Jaros S."/>
            <person name="Januszkiewicz K."/>
            <person name="Wedrychowicz H."/>
        </authorList>
    </citation>
    <scope>NUCLEOTIDE SEQUENCE [LARGE SCALE GENOMIC DNA]</scope>
    <source>
        <strain evidence="6 7">DSM 21637</strain>
    </source>
</reference>
<evidence type="ECO:0000256" key="1">
    <source>
        <dbReference type="ARBA" id="ARBA00005417"/>
    </source>
</evidence>
<dbReference type="CDD" id="cd03257">
    <property type="entry name" value="ABC_NikE_OppD_transporters"/>
    <property type="match status" value="2"/>
</dbReference>
<dbReference type="STRING" id="1122209.SAMN02745752_01614"/>
<evidence type="ECO:0000256" key="3">
    <source>
        <dbReference type="ARBA" id="ARBA00022741"/>
    </source>
</evidence>
<keyword evidence="4 6" id="KW-0067">ATP-binding</keyword>
<gene>
    <name evidence="6" type="ORF">SAMN02745752_01614</name>
</gene>
<dbReference type="GO" id="GO:0016887">
    <property type="term" value="F:ATP hydrolysis activity"/>
    <property type="evidence" value="ECO:0007669"/>
    <property type="project" value="InterPro"/>
</dbReference>
<dbReference type="InterPro" id="IPR017871">
    <property type="entry name" value="ABC_transporter-like_CS"/>
</dbReference>
<keyword evidence="7" id="KW-1185">Reference proteome</keyword>
<dbReference type="InterPro" id="IPR003593">
    <property type="entry name" value="AAA+_ATPase"/>
</dbReference>
<dbReference type="OrthoDB" id="9784450at2"/>
<proteinExistence type="inferred from homology"/>
<dbReference type="SMART" id="SM00382">
    <property type="entry name" value="AAA"/>
    <property type="match status" value="2"/>
</dbReference>
<evidence type="ECO:0000256" key="4">
    <source>
        <dbReference type="ARBA" id="ARBA00022840"/>
    </source>
</evidence>
<dbReference type="GO" id="GO:0005524">
    <property type="term" value="F:ATP binding"/>
    <property type="evidence" value="ECO:0007669"/>
    <property type="project" value="UniProtKB-KW"/>
</dbReference>
<dbReference type="Pfam" id="PF00005">
    <property type="entry name" value="ABC_tran"/>
    <property type="match status" value="2"/>
</dbReference>
<dbReference type="GO" id="GO:0055085">
    <property type="term" value="P:transmembrane transport"/>
    <property type="evidence" value="ECO:0007669"/>
    <property type="project" value="UniProtKB-ARBA"/>
</dbReference>
<keyword evidence="3" id="KW-0547">Nucleotide-binding</keyword>
<dbReference type="Proteomes" id="UP000182350">
    <property type="component" value="Unassembled WGS sequence"/>
</dbReference>
<dbReference type="InterPro" id="IPR050319">
    <property type="entry name" value="ABC_transp_ATP-bind"/>
</dbReference>
<dbReference type="FunFam" id="3.40.50.300:FF:000016">
    <property type="entry name" value="Oligopeptide ABC transporter ATP-binding component"/>
    <property type="match status" value="2"/>
</dbReference>
<keyword evidence="2" id="KW-0813">Transport</keyword>
<feature type="domain" description="ABC transporter" evidence="5">
    <location>
        <begin position="278"/>
        <end position="529"/>
    </location>
</feature>
<dbReference type="PROSITE" id="PS50893">
    <property type="entry name" value="ABC_TRANSPORTER_2"/>
    <property type="match status" value="2"/>
</dbReference>
<accession>A0A1K1WZF4</accession>
<sequence>MTDSPLLQISDLNVRFDQNEAALKGINLTLQRGETLALVGESGSGKSVTALATLGLLPANASISGSIRLAEGETTQELVGLDEKGLRRLRGQRLAMIFQEPMTSLNPLHRVEKQISESLRLHQGLTGEAARKRCLELLTAVKLPEPERLASAWPHQLSGGQRQRVMIAMALANNPDILLADEPTTALDVTVQKQILDLLRELQQQLGMAILLITHDLNLVRQYSDRVAVMHRGQLVETRSTPDLFADPQADYTRQLLNSEPSGQAPALPINAPQLLAVKDLRVAFARPRQSLLPWKKPLPFVAVANQSLTLQEGETLGIVGESGSGKTTLALALLRLQGIQAGHIHFDGNELQSLNQKQLLPWRRRMQMVFQDPYGSLSPRMSVADIVAEGLKLHQPDLSAEAVDAAVCQALQEVGLETDSRFRYPHEFSGGQRQRIAIARALILKPRLLVLDEPTSALDRSVQAQVIELLRNLQQKYRLSYLFISHDLRVVRALSHRILVMKDGAEVETASTETLFSNPASSYTRRLLEAAGF</sequence>
<evidence type="ECO:0000256" key="2">
    <source>
        <dbReference type="ARBA" id="ARBA00022448"/>
    </source>
</evidence>
<organism evidence="6 7">
    <name type="scientific">Marinospirillum alkaliphilum DSM 21637</name>
    <dbReference type="NCBI Taxonomy" id="1122209"/>
    <lineage>
        <taxon>Bacteria</taxon>
        <taxon>Pseudomonadati</taxon>
        <taxon>Pseudomonadota</taxon>
        <taxon>Gammaproteobacteria</taxon>
        <taxon>Oceanospirillales</taxon>
        <taxon>Oceanospirillaceae</taxon>
        <taxon>Marinospirillum</taxon>
    </lineage>
</organism>
<protein>
    <submittedName>
        <fullName evidence="6">Microcin C transport system ATP-binding protein</fullName>
    </submittedName>
</protein>
<feature type="domain" description="ABC transporter" evidence="5">
    <location>
        <begin position="7"/>
        <end position="257"/>
    </location>
</feature>
<evidence type="ECO:0000313" key="7">
    <source>
        <dbReference type="Proteomes" id="UP000182350"/>
    </source>
</evidence>
<evidence type="ECO:0000259" key="5">
    <source>
        <dbReference type="PROSITE" id="PS50893"/>
    </source>
</evidence>
<evidence type="ECO:0000313" key="6">
    <source>
        <dbReference type="EMBL" id="SFX42639.1"/>
    </source>
</evidence>
<dbReference type="PANTHER" id="PTHR43776:SF7">
    <property type="entry name" value="D,D-DIPEPTIDE TRANSPORT ATP-BINDING PROTEIN DDPF-RELATED"/>
    <property type="match status" value="1"/>
</dbReference>
<dbReference type="NCBIfam" id="NF008453">
    <property type="entry name" value="PRK11308.1"/>
    <property type="match status" value="2"/>
</dbReference>
<dbReference type="RefSeq" id="WP_072325852.1">
    <property type="nucleotide sequence ID" value="NZ_FPJW01000005.1"/>
</dbReference>
<name>A0A1K1WZF4_9GAMM</name>
<dbReference type="EMBL" id="FPJW01000005">
    <property type="protein sequence ID" value="SFX42639.1"/>
    <property type="molecule type" value="Genomic_DNA"/>
</dbReference>
<dbReference type="NCBIfam" id="NF007739">
    <property type="entry name" value="PRK10419.1"/>
    <property type="match status" value="2"/>
</dbReference>
<dbReference type="InterPro" id="IPR027417">
    <property type="entry name" value="P-loop_NTPase"/>
</dbReference>
<dbReference type="PROSITE" id="PS00211">
    <property type="entry name" value="ABC_TRANSPORTER_1"/>
    <property type="match status" value="2"/>
</dbReference>
<dbReference type="PANTHER" id="PTHR43776">
    <property type="entry name" value="TRANSPORT ATP-BINDING PROTEIN"/>
    <property type="match status" value="1"/>
</dbReference>
<dbReference type="Gene3D" id="3.40.50.300">
    <property type="entry name" value="P-loop containing nucleotide triphosphate hydrolases"/>
    <property type="match status" value="2"/>
</dbReference>
<dbReference type="SUPFAM" id="SSF52540">
    <property type="entry name" value="P-loop containing nucleoside triphosphate hydrolases"/>
    <property type="match status" value="2"/>
</dbReference>
<comment type="similarity">
    <text evidence="1">Belongs to the ABC transporter superfamily.</text>
</comment>
<dbReference type="InterPro" id="IPR003439">
    <property type="entry name" value="ABC_transporter-like_ATP-bd"/>
</dbReference>